<dbReference type="PROSITE" id="PS50293">
    <property type="entry name" value="TPR_REGION"/>
    <property type="match status" value="1"/>
</dbReference>
<dbReference type="PROSITE" id="PS50005">
    <property type="entry name" value="TPR"/>
    <property type="match status" value="1"/>
</dbReference>
<protein>
    <submittedName>
        <fullName evidence="5">Uncharacterized protein</fullName>
    </submittedName>
</protein>
<dbReference type="InterPro" id="IPR051722">
    <property type="entry name" value="Endocytosis_PI4K-reg_protein"/>
</dbReference>
<gene>
    <name evidence="5" type="ORF">TRAPUB_12661</name>
</gene>
<keyword evidence="6" id="KW-1185">Reference proteome</keyword>
<feature type="compositionally biased region" description="Polar residues" evidence="4">
    <location>
        <begin position="791"/>
        <end position="801"/>
    </location>
</feature>
<evidence type="ECO:0000256" key="1">
    <source>
        <dbReference type="ARBA" id="ARBA00002550"/>
    </source>
</evidence>
<dbReference type="SMART" id="SM00028">
    <property type="entry name" value="TPR"/>
    <property type="match status" value="3"/>
</dbReference>
<feature type="compositionally biased region" description="Polar residues" evidence="4">
    <location>
        <begin position="873"/>
        <end position="891"/>
    </location>
</feature>
<organism evidence="5 6">
    <name type="scientific">Trametes pubescens</name>
    <name type="common">White-rot fungus</name>
    <dbReference type="NCBI Taxonomy" id="154538"/>
    <lineage>
        <taxon>Eukaryota</taxon>
        <taxon>Fungi</taxon>
        <taxon>Dikarya</taxon>
        <taxon>Basidiomycota</taxon>
        <taxon>Agaricomycotina</taxon>
        <taxon>Agaricomycetes</taxon>
        <taxon>Polyporales</taxon>
        <taxon>Polyporaceae</taxon>
        <taxon>Trametes</taxon>
    </lineage>
</organism>
<feature type="region of interest" description="Disordered" evidence="4">
    <location>
        <begin position="784"/>
        <end position="911"/>
    </location>
</feature>
<dbReference type="PANTHER" id="PTHR23083:SF464">
    <property type="entry name" value="TETRATRICOPEPTIDE REPEAT DOMAIN 7, ISOFORM A"/>
    <property type="match status" value="1"/>
</dbReference>
<dbReference type="OrthoDB" id="29013at2759"/>
<feature type="region of interest" description="Disordered" evidence="4">
    <location>
        <begin position="992"/>
        <end position="1012"/>
    </location>
</feature>
<dbReference type="InterPro" id="IPR019734">
    <property type="entry name" value="TPR_rpt"/>
</dbReference>
<accession>A0A1M2VTF5</accession>
<dbReference type="Gene3D" id="1.25.40.10">
    <property type="entry name" value="Tetratricopeptide repeat domain"/>
    <property type="match status" value="2"/>
</dbReference>
<evidence type="ECO:0000313" key="5">
    <source>
        <dbReference type="EMBL" id="OJT10792.1"/>
    </source>
</evidence>
<evidence type="ECO:0000256" key="3">
    <source>
        <dbReference type="PROSITE-ProRule" id="PRU00339"/>
    </source>
</evidence>
<feature type="repeat" description="TPR" evidence="3">
    <location>
        <begin position="1061"/>
        <end position="1094"/>
    </location>
</feature>
<comment type="similarity">
    <text evidence="2">Belongs to the YPP1 family.</text>
</comment>
<evidence type="ECO:0000313" key="6">
    <source>
        <dbReference type="Proteomes" id="UP000184267"/>
    </source>
</evidence>
<feature type="compositionally biased region" description="Pro residues" evidence="4">
    <location>
        <begin position="996"/>
        <end position="1007"/>
    </location>
</feature>
<dbReference type="AlphaFoldDB" id="A0A1M2VTF5"/>
<dbReference type="Pfam" id="PF13181">
    <property type="entry name" value="TPR_8"/>
    <property type="match status" value="1"/>
</dbReference>
<feature type="compositionally biased region" description="Polar residues" evidence="4">
    <location>
        <begin position="664"/>
        <end position="673"/>
    </location>
</feature>
<dbReference type="OMA" id="KQPPEQD"/>
<comment type="caution">
    <text evidence="5">The sequence shown here is derived from an EMBL/GenBank/DDBJ whole genome shotgun (WGS) entry which is preliminary data.</text>
</comment>
<dbReference type="InterPro" id="IPR011990">
    <property type="entry name" value="TPR-like_helical_dom_sf"/>
</dbReference>
<dbReference type="PANTHER" id="PTHR23083">
    <property type="entry name" value="TETRATRICOPEPTIDE REPEAT PROTEIN, TPR"/>
    <property type="match status" value="1"/>
</dbReference>
<reference evidence="5 6" key="1">
    <citation type="submission" date="2016-10" db="EMBL/GenBank/DDBJ databases">
        <title>Genome sequence of the basidiomycete white-rot fungus Trametes pubescens.</title>
        <authorList>
            <person name="Makela M.R."/>
            <person name="Granchi Z."/>
            <person name="Peng M."/>
            <person name="De Vries R.P."/>
            <person name="Grigoriev I."/>
            <person name="Riley R."/>
            <person name="Hilden K."/>
        </authorList>
    </citation>
    <scope>NUCLEOTIDE SEQUENCE [LARGE SCALE GENOMIC DNA]</scope>
    <source>
        <strain evidence="5 6">FBCC735</strain>
    </source>
</reference>
<dbReference type="EMBL" id="MNAD01000731">
    <property type="protein sequence ID" value="OJT10792.1"/>
    <property type="molecule type" value="Genomic_DNA"/>
</dbReference>
<keyword evidence="3" id="KW-0802">TPR repeat</keyword>
<sequence length="1195" mass="130620">MAQGKPAHYWRQLRSALTAGQWDAQFPAKDVHGRAVSWSDLLRKFNKHCPGHQDVAELASQTHALSLLLSANSADLDGCDVGAPGVLGLGEECTLAEERIEEGLAGYTTLKQMSESGSDSVKAALAYYAYALRRSSECLEHLAQVKDLSEAQGPVFPSATTRSAPATLQVPGASSDTSLSSSWTGSFVSGQSSASVADINEGRTWSTVEQIRCVCLKGMCYESLNASDTQRAFTTYLSASALIANVVAEIPSNVLSTAASADSSSFTRYRELWRWIERVLRRGIILGARICDASRTDGQNGALWTLFQQYHACSAHWAPLFRPEQRSAVAVLHLRALIFRARVSPLPKPGSDRPHRWISTARSVVQEYRAILSVSTSFPKAGERNTKVEDLVDLSVAVWEADGAVGEYAGWVIDVLWWATRLTFNSFKVFRHMSRLFYVSGDPELAKRTLRLYVQIISKAREASMAEKMTATAETDGAFGAGSDIDTDEHWVQTLVQGSRMLSRLALAETDPGKAVENAKEAGDMLEKALMRLKSDDKALVASVKLAEAIWHVASAYTEQDVLTRTKRFEDSLALLHVSLETLPTPSTHHHLALAYLRPGASQDIQTAIVHARAAVEGDHSEVRHWHLLGLLLTASGDWRAAKEVLEIGASVSEAELVDEESEQQANGDTTNGDALDGVRVRDYGSATGEVNGDVEDGVPDAEPNGVLPESVRILHKDATELPPSWALLQPLGDRPSPNRQEAFEHALQLRMTQLTLTEFVEGPEGTGDKWVEVFQWFSERREVGVEDSESSPAALSPSQYTDEHAGRMSIDSRRASQEIKPASMISSLEKPTHNPAVRSSGLFPPVEEQPEPGPTPSLDVPIPITVTPASPMAQSPAFSQDQLSRPSLNGTVKEEPQGEKRLSVEDGHRGKGKKVREVFISGVHKSRARVTTISKKIGHNVGRHNHQAGGRMKRSTSAPDFRALLGQTPYQASSIHLRQHLSIYTSQQDLSLLEAPPPPPPPPQPSNAPTLSRHNARLAKDRRLLSNLWLMSSATFRRLGKIEQARGAIQEAEVRDECNPAVWVQLGLYYLALDEDRKALEAFQKALFIAPNDVSATIHLCRVYLGALQDGAGKPKPKASIAPADKDNVDLAVGLLSALTKGAGWDVPEAWYFLAKMYALQGRQDRERECLCFALTLSENRPLRDAGVAVGWCL</sequence>
<feature type="region of interest" description="Disordered" evidence="4">
    <location>
        <begin position="656"/>
        <end position="677"/>
    </location>
</feature>
<dbReference type="SUPFAM" id="SSF48452">
    <property type="entry name" value="TPR-like"/>
    <property type="match status" value="2"/>
</dbReference>
<feature type="compositionally biased region" description="Basic and acidic residues" evidence="4">
    <location>
        <begin position="893"/>
        <end position="910"/>
    </location>
</feature>
<dbReference type="STRING" id="154538.A0A1M2VTF5"/>
<evidence type="ECO:0000256" key="4">
    <source>
        <dbReference type="SAM" id="MobiDB-lite"/>
    </source>
</evidence>
<proteinExistence type="inferred from homology"/>
<dbReference type="Proteomes" id="UP000184267">
    <property type="component" value="Unassembled WGS sequence"/>
</dbReference>
<evidence type="ECO:0000256" key="2">
    <source>
        <dbReference type="ARBA" id="ARBA00038251"/>
    </source>
</evidence>
<feature type="compositionally biased region" description="Basic and acidic residues" evidence="4">
    <location>
        <begin position="802"/>
        <end position="818"/>
    </location>
</feature>
<name>A0A1M2VTF5_TRAPU</name>
<comment type="function">
    <text evidence="1">Involved in endocytosis.</text>
</comment>